<feature type="transmembrane region" description="Helical" evidence="6">
    <location>
        <begin position="6"/>
        <end position="28"/>
    </location>
</feature>
<evidence type="ECO:0000256" key="5">
    <source>
        <dbReference type="ARBA" id="ARBA00023136"/>
    </source>
</evidence>
<reference evidence="8 9" key="1">
    <citation type="submission" date="2019-01" db="EMBL/GenBank/DDBJ databases">
        <title>Genome sequence of Bacillus glycinifermentans SRCM103574.</title>
        <authorList>
            <person name="Kong H.-J."/>
            <person name="Jeong S.-Y."/>
            <person name="Jeong D.-Y."/>
        </authorList>
    </citation>
    <scope>NUCLEOTIDE SEQUENCE [LARGE SCALE GENOMIC DNA]</scope>
    <source>
        <strain evidence="8 9">SRCM103574</strain>
    </source>
</reference>
<dbReference type="Proteomes" id="UP000288675">
    <property type="component" value="Chromosome"/>
</dbReference>
<keyword evidence="4 6" id="KW-1133">Transmembrane helix</keyword>
<feature type="domain" description="Cardiolipin synthase N-terminal" evidence="7">
    <location>
        <begin position="20"/>
        <end position="61"/>
    </location>
</feature>
<dbReference type="EMBL" id="CP035232">
    <property type="protein sequence ID" value="QAT67513.1"/>
    <property type="molecule type" value="Genomic_DNA"/>
</dbReference>
<sequence>MAASEIPWALIAPLIVLYLILVISALVNCSKQEELNGPKWLWLLIIAGISFIGPISYFVIGKRRHM</sequence>
<keyword evidence="2" id="KW-1003">Cell membrane</keyword>
<name>A0AAJ4D4D4_9BACI</name>
<evidence type="ECO:0000256" key="4">
    <source>
        <dbReference type="ARBA" id="ARBA00022989"/>
    </source>
</evidence>
<dbReference type="KEGG" id="bgy:BGLY_4489"/>
<organism evidence="8 9">
    <name type="scientific">Bacillus glycinifermentans</name>
    <dbReference type="NCBI Taxonomy" id="1664069"/>
    <lineage>
        <taxon>Bacteria</taxon>
        <taxon>Bacillati</taxon>
        <taxon>Bacillota</taxon>
        <taxon>Bacilli</taxon>
        <taxon>Bacillales</taxon>
        <taxon>Bacillaceae</taxon>
        <taxon>Bacillus</taxon>
    </lineage>
</organism>
<evidence type="ECO:0000256" key="1">
    <source>
        <dbReference type="ARBA" id="ARBA00004651"/>
    </source>
</evidence>
<dbReference type="Pfam" id="PF13396">
    <property type="entry name" value="PLDc_N"/>
    <property type="match status" value="1"/>
</dbReference>
<keyword evidence="5 6" id="KW-0472">Membrane</keyword>
<dbReference type="InterPro" id="IPR027379">
    <property type="entry name" value="CLS_N"/>
</dbReference>
<accession>A0AAJ4D4D4</accession>
<protein>
    <submittedName>
        <fullName evidence="8">Transcriptional regulator</fullName>
    </submittedName>
</protein>
<dbReference type="RefSeq" id="WP_046129383.1">
    <property type="nucleotide sequence ID" value="NZ_CP035232.1"/>
</dbReference>
<dbReference type="GO" id="GO:0005886">
    <property type="term" value="C:plasma membrane"/>
    <property type="evidence" value="ECO:0007669"/>
    <property type="project" value="UniProtKB-SubCell"/>
</dbReference>
<gene>
    <name evidence="8" type="ORF">EQZ20_23260</name>
</gene>
<keyword evidence="3 6" id="KW-0812">Transmembrane</keyword>
<evidence type="ECO:0000313" key="9">
    <source>
        <dbReference type="Proteomes" id="UP000288675"/>
    </source>
</evidence>
<feature type="transmembrane region" description="Helical" evidence="6">
    <location>
        <begin position="40"/>
        <end position="60"/>
    </location>
</feature>
<evidence type="ECO:0000256" key="2">
    <source>
        <dbReference type="ARBA" id="ARBA00022475"/>
    </source>
</evidence>
<dbReference type="AlphaFoldDB" id="A0AAJ4D4D4"/>
<evidence type="ECO:0000259" key="7">
    <source>
        <dbReference type="Pfam" id="PF13396"/>
    </source>
</evidence>
<evidence type="ECO:0000256" key="3">
    <source>
        <dbReference type="ARBA" id="ARBA00022692"/>
    </source>
</evidence>
<dbReference type="GeneID" id="82855596"/>
<evidence type="ECO:0000313" key="8">
    <source>
        <dbReference type="EMBL" id="QAT67513.1"/>
    </source>
</evidence>
<proteinExistence type="predicted"/>
<comment type="subcellular location">
    <subcellularLocation>
        <location evidence="1">Cell membrane</location>
        <topology evidence="1">Multi-pass membrane protein</topology>
    </subcellularLocation>
</comment>
<evidence type="ECO:0000256" key="6">
    <source>
        <dbReference type="SAM" id="Phobius"/>
    </source>
</evidence>